<reference evidence="2" key="1">
    <citation type="submission" date="2016-11" db="UniProtKB">
        <authorList>
            <consortium name="WormBaseParasite"/>
        </authorList>
    </citation>
    <scope>IDENTIFICATION</scope>
    <source>
        <strain evidence="2">KR3021</strain>
    </source>
</reference>
<dbReference type="Proteomes" id="UP000095286">
    <property type="component" value="Unplaced"/>
</dbReference>
<sequence>MTELARIYYDRDTYFETSTGNKIAKDCGLNGSVNLVLNGKCIVMDKCILRGDLNMIRMGKYCIVKQNCVIRPSYKLYPNKGLMFFTIGIGENVIIEENCVIMAVYVGAFTHIGANAIIGRGAHIKECCQVLPNTIIPPNTSFPSFSIIGGNPGRVVGELPMNFQAMMTEMTLEFYEKFTPKGTGQL</sequence>
<evidence type="ECO:0000313" key="2">
    <source>
        <dbReference type="WBParaSite" id="RSKR_0000375400.1"/>
    </source>
</evidence>
<name>A0AC35TTU4_9BILA</name>
<dbReference type="WBParaSite" id="RSKR_0000375400.1">
    <property type="protein sequence ID" value="RSKR_0000375400.1"/>
    <property type="gene ID" value="RSKR_0000375400"/>
</dbReference>
<protein>
    <submittedName>
        <fullName evidence="2">Dynactin subunit 5</fullName>
    </submittedName>
</protein>
<evidence type="ECO:0000313" key="1">
    <source>
        <dbReference type="Proteomes" id="UP000095286"/>
    </source>
</evidence>
<accession>A0AC35TTU4</accession>
<proteinExistence type="predicted"/>
<organism evidence="1 2">
    <name type="scientific">Rhabditophanes sp. KR3021</name>
    <dbReference type="NCBI Taxonomy" id="114890"/>
    <lineage>
        <taxon>Eukaryota</taxon>
        <taxon>Metazoa</taxon>
        <taxon>Ecdysozoa</taxon>
        <taxon>Nematoda</taxon>
        <taxon>Chromadorea</taxon>
        <taxon>Rhabditida</taxon>
        <taxon>Tylenchina</taxon>
        <taxon>Panagrolaimomorpha</taxon>
        <taxon>Strongyloidoidea</taxon>
        <taxon>Alloionematidae</taxon>
        <taxon>Rhabditophanes</taxon>
    </lineage>
</organism>